<name>A0A9N9SP99_DIABA</name>
<keyword evidence="10" id="KW-1185">Reference proteome</keyword>
<feature type="transmembrane region" description="Helical" evidence="8">
    <location>
        <begin position="714"/>
        <end position="730"/>
    </location>
</feature>
<feature type="transmembrane region" description="Helical" evidence="8">
    <location>
        <begin position="1152"/>
        <end position="1172"/>
    </location>
</feature>
<evidence type="ECO:0000313" key="9">
    <source>
        <dbReference type="EMBL" id="CAG9826616.1"/>
    </source>
</evidence>
<evidence type="ECO:0000313" key="10">
    <source>
        <dbReference type="Proteomes" id="UP001153709"/>
    </source>
</evidence>
<reference evidence="9" key="1">
    <citation type="submission" date="2022-01" db="EMBL/GenBank/DDBJ databases">
        <authorList>
            <person name="King R."/>
        </authorList>
    </citation>
    <scope>NUCLEOTIDE SEQUENCE</scope>
</reference>
<dbReference type="Proteomes" id="UP001153709">
    <property type="component" value="Chromosome 1"/>
</dbReference>
<keyword evidence="7" id="KW-0325">Glycoprotein</keyword>
<feature type="transmembrane region" description="Helical" evidence="8">
    <location>
        <begin position="664"/>
        <end position="681"/>
    </location>
</feature>
<evidence type="ECO:0000256" key="7">
    <source>
        <dbReference type="ARBA" id="ARBA00023180"/>
    </source>
</evidence>
<evidence type="ECO:0000256" key="5">
    <source>
        <dbReference type="ARBA" id="ARBA00023136"/>
    </source>
</evidence>
<comment type="subcellular location">
    <subcellularLocation>
        <location evidence="1">Cell membrane</location>
        <topology evidence="1">Multi-pass membrane protein</topology>
    </subcellularLocation>
</comment>
<evidence type="ECO:0000256" key="8">
    <source>
        <dbReference type="SAM" id="Phobius"/>
    </source>
</evidence>
<keyword evidence="3 8" id="KW-0812">Transmembrane</keyword>
<evidence type="ECO:0000256" key="2">
    <source>
        <dbReference type="ARBA" id="ARBA00022475"/>
    </source>
</evidence>
<feature type="transmembrane region" description="Helical" evidence="8">
    <location>
        <begin position="183"/>
        <end position="203"/>
    </location>
</feature>
<keyword evidence="4 8" id="KW-1133">Transmembrane helix</keyword>
<dbReference type="PANTHER" id="PTHR42643">
    <property type="entry name" value="IONOTROPIC RECEPTOR 20A-RELATED"/>
    <property type="match status" value="1"/>
</dbReference>
<evidence type="ECO:0000256" key="4">
    <source>
        <dbReference type="ARBA" id="ARBA00022989"/>
    </source>
</evidence>
<feature type="transmembrane region" description="Helical" evidence="8">
    <location>
        <begin position="209"/>
        <end position="225"/>
    </location>
</feature>
<dbReference type="OrthoDB" id="6506757at2759"/>
<dbReference type="PANTHER" id="PTHR42643:SF30">
    <property type="entry name" value="IONOTROPIC RECEPTOR 40A-RELATED"/>
    <property type="match status" value="1"/>
</dbReference>
<evidence type="ECO:0000256" key="3">
    <source>
        <dbReference type="ARBA" id="ARBA00022692"/>
    </source>
</evidence>
<evidence type="ECO:0000256" key="1">
    <source>
        <dbReference type="ARBA" id="ARBA00004651"/>
    </source>
</evidence>
<accession>A0A9N9SP99</accession>
<keyword evidence="5 8" id="KW-0472">Membrane</keyword>
<dbReference type="InterPro" id="IPR052192">
    <property type="entry name" value="Insect_Ionotropic_Sensory_Rcpt"/>
</dbReference>
<dbReference type="GO" id="GO:0005886">
    <property type="term" value="C:plasma membrane"/>
    <property type="evidence" value="ECO:0007669"/>
    <property type="project" value="UniProtKB-SubCell"/>
</dbReference>
<feature type="transmembrane region" description="Helical" evidence="8">
    <location>
        <begin position="1573"/>
        <end position="1593"/>
    </location>
</feature>
<proteinExistence type="predicted"/>
<protein>
    <recommendedName>
        <fullName evidence="11">Ionotropic receptor</fullName>
    </recommendedName>
</protein>
<sequence>MLIIVNTTLKMFKYKVSEKGKYQLTHLTVSCPLYQLKDLKSETAKIHSLKVMYSVLPPGILNNTEGYFIDIIKLITSSMNLKLKLLKSALSVAYDGFNVPMEFRINRYDMYILPTSYHKTQPNMLLEKTCFKSHTAGFVVPRIFKPKNSWKIFYREFSIYVWLCFFTVILSIYFLFKLSRYKVNLTIAMMSILFEGSAVIPLVSNGRKMLLLTFLHFCTIITAAYRTRMFDIMIKDFSPELFQDLTDVWRESHFKVGVPSVNLIKIFNISVNEFYKDLVTKNRTFACDYTQYLKQTAEDKNIISYLLKETFMYATPEWCLDKEGRSLVRFFNPKEIPLYLGFSFPQGHPTFTSFNKKIISLIETGVIQYMKTNVYSKYKKAMALADVKDMFSVKVSFSAEPENAVIGNCLNTLLFSPCNKTEVIYSVNVNIQLQVPIVILNTDNHFKQSLLTDPTVFVISGNITTALETLYNKGVLNSRAKFIVLVDKITRELLNVLDDYYIYNILIIVNTTLKMFKYKASDKGKYQLTYLKDSCHLYKLKDLNSQPANVYSLKIMYSILRPAIMSNTTGYYVDIIRLITSSLNLKPNFVKSDLSAAFDGFNVPLNFRINKYDLYILPTPYHYKMQPNMLLDKTCFGSNSAVFVVPRIFKTKNSWKIFYEEFSLYVWLWFFAVILSIYFLFKLSGYKANVTISMMSILFEGSALIPLANNGRKILLLTFLHFCTIITAAYKTRMFDIMIKNFSPELFQDLNDIWKESHFKVGVPSENIITIFKNSVNEFYKDLVTKNRTFICDYTRCLKQTANDKNIVSYLLKETFMYATPDLCLDTEGGSLVRFFDSKEIPLYLGFSFPQGHPTFNRFNKKIMSLTETGIIQYMMTNVYAKYKKSMALADVKDMLRYAPLKVQHLESTNTTEVIYSVNVNLQLQVPIVILNTDEYFKKSILNSPTVFLMSGNITKILGTLYNYTVLNSRAKFIILVDKIDKELLIVLDDYYIYKILIIVKTTLKMFKYKTSEKGSYQLTDLKVSCQLYKLKDLKSESAIIYSLKTYYARLPPGIINSTTGFYFDIVRLITSNMNLTLNLLESNDISDGFTVPLEFRLNRYDFYILPTLYHKTQDNILLEKTCFGSTNAVFVVPRIFKTTNSRKIFYRELSVSVWLCFFVVMLCIYFLFKISSYESNLTIAMISILFEGSASIPLPTKGRKILFITFLHFCTIITAVYRTRMFDIMIKDFSPELFQDLNDIWRESHFKVGMPAIKLIEIFNSSVNEFYKDLVTTNRTFLCRYIQCLNQTANDKDIVSYLLKGTVMYATPDLCLDNEGRSLIRVFDPKEIPVYLAFSFPQGHPTFISFNKKIRCLIETGIVDYILKNVYAQYTKAIALADVKDLLSLLFTTVYRGKMFDIMKTELLSQMVTTKEDILKYELKMGLPGDTFLDVYKMSNDPVDIEIMKNGRYLNCFNFTACLDRVAFNRDIISQRLVKPVKSLIPQYYQDNSGKSLLYIIHRPYGTPYYFGMVFRKGYPLFKEFNKKILILKEAGVVEYLYKKHEELYIKATTLAQLEDGIKYSDLNLQTLQSTFVVYLIGMGFSLLVFFIEIAFKEVTITEKK</sequence>
<keyword evidence="2" id="KW-1003">Cell membrane</keyword>
<feature type="transmembrane region" description="Helical" evidence="8">
    <location>
        <begin position="157"/>
        <end position="176"/>
    </location>
</feature>
<gene>
    <name evidence="9" type="ORF">DIABBA_LOCUS717</name>
</gene>
<feature type="transmembrane region" description="Helical" evidence="8">
    <location>
        <begin position="1202"/>
        <end position="1218"/>
    </location>
</feature>
<organism evidence="9 10">
    <name type="scientific">Diabrotica balteata</name>
    <name type="common">Banded cucumber beetle</name>
    <dbReference type="NCBI Taxonomy" id="107213"/>
    <lineage>
        <taxon>Eukaryota</taxon>
        <taxon>Metazoa</taxon>
        <taxon>Ecdysozoa</taxon>
        <taxon>Arthropoda</taxon>
        <taxon>Hexapoda</taxon>
        <taxon>Insecta</taxon>
        <taxon>Pterygota</taxon>
        <taxon>Neoptera</taxon>
        <taxon>Endopterygota</taxon>
        <taxon>Coleoptera</taxon>
        <taxon>Polyphaga</taxon>
        <taxon>Cucujiformia</taxon>
        <taxon>Chrysomeloidea</taxon>
        <taxon>Chrysomelidae</taxon>
        <taxon>Galerucinae</taxon>
        <taxon>Diabroticina</taxon>
        <taxon>Diabroticites</taxon>
        <taxon>Diabrotica</taxon>
    </lineage>
</organism>
<evidence type="ECO:0000256" key="6">
    <source>
        <dbReference type="ARBA" id="ARBA00023170"/>
    </source>
</evidence>
<dbReference type="EMBL" id="OU898276">
    <property type="protein sequence ID" value="CAG9826616.1"/>
    <property type="molecule type" value="Genomic_DNA"/>
</dbReference>
<evidence type="ECO:0008006" key="11">
    <source>
        <dbReference type="Google" id="ProtNLM"/>
    </source>
</evidence>
<keyword evidence="6" id="KW-0675">Receptor</keyword>